<dbReference type="AlphaFoldDB" id="A0A512J5K1"/>
<comment type="similarity">
    <text evidence="4">Belongs to the glycosyl hydrolase 18 family.</text>
</comment>
<dbReference type="GO" id="GO:0008061">
    <property type="term" value="F:chitin binding"/>
    <property type="evidence" value="ECO:0007669"/>
    <property type="project" value="InterPro"/>
</dbReference>
<evidence type="ECO:0000256" key="2">
    <source>
        <dbReference type="ARBA" id="ARBA00023295"/>
    </source>
</evidence>
<dbReference type="Pfam" id="PF00704">
    <property type="entry name" value="Glyco_hydro_18"/>
    <property type="match status" value="1"/>
</dbReference>
<evidence type="ECO:0000259" key="6">
    <source>
        <dbReference type="SMART" id="SM00636"/>
    </source>
</evidence>
<keyword evidence="1 3" id="KW-0378">Hydrolase</keyword>
<proteinExistence type="inferred from homology"/>
<dbReference type="Gene3D" id="3.20.20.80">
    <property type="entry name" value="Glycosidases"/>
    <property type="match status" value="1"/>
</dbReference>
<evidence type="ECO:0000256" key="3">
    <source>
        <dbReference type="RuleBase" id="RU000489"/>
    </source>
</evidence>
<evidence type="ECO:0000256" key="1">
    <source>
        <dbReference type="ARBA" id="ARBA00022801"/>
    </source>
</evidence>
<protein>
    <recommendedName>
        <fullName evidence="6">Chitinase II/V-like catalytic domain-containing protein</fullName>
    </recommendedName>
</protein>
<dbReference type="InterPro" id="IPR001579">
    <property type="entry name" value="Glyco_hydro_18_chit_AS"/>
</dbReference>
<reference evidence="8" key="1">
    <citation type="journal article" date="2014" name="Int. J. Syst. Evol. Microbiol.">
        <title>Complete genome of a new Firmicutes species belonging to the dominant human colonic microbiota ('Ruminococcus bicirculans') reveals two chromosomes and a selective capacity to utilize plant glucans.</title>
        <authorList>
            <consortium name="NISC Comparative Sequencing Program"/>
            <person name="Wegmann U."/>
            <person name="Louis P."/>
            <person name="Goesmann A."/>
            <person name="Henrissat B."/>
            <person name="Duncan S.H."/>
            <person name="Flint H.J."/>
        </authorList>
    </citation>
    <scope>NUCLEOTIDE SEQUENCE</scope>
    <source>
        <strain evidence="8">NBRC 107715</strain>
    </source>
</reference>
<evidence type="ECO:0000256" key="4">
    <source>
        <dbReference type="RuleBase" id="RU004453"/>
    </source>
</evidence>
<dbReference type="InterPro" id="IPR017853">
    <property type="entry name" value="GH"/>
</dbReference>
<keyword evidence="5" id="KW-0732">Signal</keyword>
<feature type="signal peptide" evidence="5">
    <location>
        <begin position="1"/>
        <end position="22"/>
    </location>
</feature>
<name>A0A512J5K1_9HYPH</name>
<dbReference type="OrthoDB" id="9775889at2"/>
<organism evidence="7 9">
    <name type="scientific">Methylobacterium oxalidis</name>
    <dbReference type="NCBI Taxonomy" id="944322"/>
    <lineage>
        <taxon>Bacteria</taxon>
        <taxon>Pseudomonadati</taxon>
        <taxon>Pseudomonadota</taxon>
        <taxon>Alphaproteobacteria</taxon>
        <taxon>Hyphomicrobiales</taxon>
        <taxon>Methylobacteriaceae</taxon>
        <taxon>Methylobacterium</taxon>
    </lineage>
</organism>
<evidence type="ECO:0000313" key="7">
    <source>
        <dbReference type="EMBL" id="GEP05238.1"/>
    </source>
</evidence>
<accession>A0A512J5K1</accession>
<reference evidence="10" key="2">
    <citation type="journal article" date="2019" name="Int. J. Syst. Evol. Microbiol.">
        <title>The Global Catalogue of Microorganisms (GCM) 10K type strain sequencing project: providing services to taxonomists for standard genome sequencing and annotation.</title>
        <authorList>
            <consortium name="The Broad Institute Genomics Platform"/>
            <consortium name="The Broad Institute Genome Sequencing Center for Infectious Disease"/>
            <person name="Wu L."/>
            <person name="Ma J."/>
        </authorList>
    </citation>
    <scope>NUCLEOTIDE SEQUENCE [LARGE SCALE GENOMIC DNA]</scope>
    <source>
        <strain evidence="10">NBRC 107715</strain>
    </source>
</reference>
<feature type="chain" id="PRO_5021944395" description="Chitinase II/V-like catalytic domain-containing protein" evidence="5">
    <location>
        <begin position="23"/>
        <end position="331"/>
    </location>
</feature>
<keyword evidence="10" id="KW-1185">Reference proteome</keyword>
<dbReference type="SUPFAM" id="SSF51445">
    <property type="entry name" value="(Trans)glycosidases"/>
    <property type="match status" value="1"/>
</dbReference>
<dbReference type="EMBL" id="BSPK01000105">
    <property type="protein sequence ID" value="GLS66344.1"/>
    <property type="molecule type" value="Genomic_DNA"/>
</dbReference>
<evidence type="ECO:0000256" key="5">
    <source>
        <dbReference type="SAM" id="SignalP"/>
    </source>
</evidence>
<reference evidence="8" key="4">
    <citation type="submission" date="2023-01" db="EMBL/GenBank/DDBJ databases">
        <title>Draft genome sequence of Methylobacterium oxalidis strain NBRC 107715.</title>
        <authorList>
            <person name="Sun Q."/>
            <person name="Mori K."/>
        </authorList>
    </citation>
    <scope>NUCLEOTIDE SEQUENCE</scope>
    <source>
        <strain evidence="8">NBRC 107715</strain>
    </source>
</reference>
<feature type="domain" description="Chitinase II/V-like catalytic" evidence="6">
    <location>
        <begin position="30"/>
        <end position="302"/>
    </location>
</feature>
<evidence type="ECO:0000313" key="8">
    <source>
        <dbReference type="EMBL" id="GLS66344.1"/>
    </source>
</evidence>
<dbReference type="Proteomes" id="UP000321960">
    <property type="component" value="Unassembled WGS sequence"/>
</dbReference>
<keyword evidence="2 3" id="KW-0326">Glycosidase</keyword>
<dbReference type="InterPro" id="IPR011583">
    <property type="entry name" value="Chitinase_II/V-like_cat"/>
</dbReference>
<gene>
    <name evidence="8" type="ORF">GCM10007888_47270</name>
    <name evidence="7" type="ORF">MOX02_32760</name>
</gene>
<comment type="caution">
    <text evidence="7">The sequence shown here is derived from an EMBL/GenBank/DDBJ whole genome shotgun (WGS) entry which is preliminary data.</text>
</comment>
<dbReference type="GO" id="GO:0005975">
    <property type="term" value="P:carbohydrate metabolic process"/>
    <property type="evidence" value="ECO:0007669"/>
    <property type="project" value="InterPro"/>
</dbReference>
<evidence type="ECO:0000313" key="10">
    <source>
        <dbReference type="Proteomes" id="UP001156856"/>
    </source>
</evidence>
<dbReference type="PROSITE" id="PS01095">
    <property type="entry name" value="GH18_1"/>
    <property type="match status" value="1"/>
</dbReference>
<dbReference type="EMBL" id="BJZU01000064">
    <property type="protein sequence ID" value="GEP05238.1"/>
    <property type="molecule type" value="Genomic_DNA"/>
</dbReference>
<dbReference type="InterPro" id="IPR001223">
    <property type="entry name" value="Glyco_hydro18_cat"/>
</dbReference>
<dbReference type="GO" id="GO:0004553">
    <property type="term" value="F:hydrolase activity, hydrolyzing O-glycosyl compounds"/>
    <property type="evidence" value="ECO:0007669"/>
    <property type="project" value="InterPro"/>
</dbReference>
<dbReference type="RefSeq" id="WP_147026814.1">
    <property type="nucleotide sequence ID" value="NZ_BSPK01000105.1"/>
</dbReference>
<reference evidence="7 9" key="3">
    <citation type="submission" date="2019-07" db="EMBL/GenBank/DDBJ databases">
        <title>Whole genome shotgun sequence of Methylobacterium oxalidis NBRC 107715.</title>
        <authorList>
            <person name="Hosoyama A."/>
            <person name="Uohara A."/>
            <person name="Ohji S."/>
            <person name="Ichikawa N."/>
        </authorList>
    </citation>
    <scope>NUCLEOTIDE SEQUENCE [LARGE SCALE GENOMIC DNA]</scope>
    <source>
        <strain evidence="7 9">NBRC 107715</strain>
    </source>
</reference>
<sequence length="331" mass="35153">MKLRSACAVLVTLAVTAGSALSAAHERPPVQLAAYYATWAADAESASGLDDRLVRIPDGVTEVLLAFMRPDATYAGNLDLTGTGVQVPYSGSVLKASLQALKERRPGIRVMVSIGGEEYANWAGFDARSIRRFVEDFGLDGVDLDFEPRAPNCRVRAGRTACDSDALLLDVVEAARSALPRPIAIWLTATNTGAFGEGAWREAGPTGGPTYGAFLPLLRDPTRRALLDGISIMAYDAGPTYRPLEAYAAYRNHFQGPILIGFTSPPEAWGGHVYTLRKAVETLGSALEKGANGAMIFAIGKDPPPDPGPERPSPDELLAVLAEATGRARTD</sequence>
<dbReference type="Proteomes" id="UP001156856">
    <property type="component" value="Unassembled WGS sequence"/>
</dbReference>
<dbReference type="SMART" id="SM00636">
    <property type="entry name" value="Glyco_18"/>
    <property type="match status" value="1"/>
</dbReference>
<evidence type="ECO:0000313" key="9">
    <source>
        <dbReference type="Proteomes" id="UP000321960"/>
    </source>
</evidence>